<comment type="caution">
    <text evidence="3">The sequence shown here is derived from an EMBL/GenBank/DDBJ whole genome shotgun (WGS) entry which is preliminary data.</text>
</comment>
<feature type="compositionally biased region" description="Low complexity" evidence="1">
    <location>
        <begin position="115"/>
        <end position="132"/>
    </location>
</feature>
<evidence type="ECO:0000256" key="1">
    <source>
        <dbReference type="SAM" id="MobiDB-lite"/>
    </source>
</evidence>
<sequence length="252" mass="27486">MENKHSIVSIVVTLLCILANINSANASGSKNPINIEIGNAGLEVRVKRQDDLTPTTVGLASTVSAPNILSSISKKINTRTVAKTTTLTTKTTINTLDRKKSTTAADEGSKEGSPDSENQSSSSKQLSKLPRSTQTGDDIDSTNKLKPDNLITTMTKSISSDAVETDAFGSTITVVNVVYQVEVIEQEVDEGVTLGYTKIDNKVIASISYSNGDISYLYYFHFDFFDIYIFSYDELFLIKLYVNLVFLNLIIA</sequence>
<feature type="chain" id="PRO_5013249505" evidence="2">
    <location>
        <begin position="27"/>
        <end position="252"/>
    </location>
</feature>
<dbReference type="AlphaFoldDB" id="A0A1R1YIH7"/>
<name>A0A1R1YIH7_9FUNG</name>
<protein>
    <submittedName>
        <fullName evidence="3">Uncharacterized protein</fullName>
    </submittedName>
</protein>
<dbReference type="OrthoDB" id="10557586at2759"/>
<feature type="signal peptide" evidence="2">
    <location>
        <begin position="1"/>
        <end position="26"/>
    </location>
</feature>
<gene>
    <name evidence="3" type="ORF">AYI70_g22</name>
</gene>
<proteinExistence type="predicted"/>
<dbReference type="Proteomes" id="UP000187283">
    <property type="component" value="Unassembled WGS sequence"/>
</dbReference>
<evidence type="ECO:0000313" key="3">
    <source>
        <dbReference type="EMBL" id="OMJ26595.1"/>
    </source>
</evidence>
<evidence type="ECO:0000256" key="2">
    <source>
        <dbReference type="SAM" id="SignalP"/>
    </source>
</evidence>
<keyword evidence="4" id="KW-1185">Reference proteome</keyword>
<evidence type="ECO:0000313" key="4">
    <source>
        <dbReference type="Proteomes" id="UP000187283"/>
    </source>
</evidence>
<reference evidence="3 4" key="1">
    <citation type="submission" date="2017-01" db="EMBL/GenBank/DDBJ databases">
        <authorList>
            <person name="Mah S.A."/>
            <person name="Swanson W.J."/>
            <person name="Moy G.W."/>
            <person name="Vacquier V.D."/>
        </authorList>
    </citation>
    <scope>NUCLEOTIDE SEQUENCE [LARGE SCALE GENOMIC DNA]</scope>
    <source>
        <strain evidence="3 4">GSMNP</strain>
    </source>
</reference>
<accession>A0A1R1YIH7</accession>
<dbReference type="EMBL" id="LSSN01000002">
    <property type="protein sequence ID" value="OMJ26595.1"/>
    <property type="molecule type" value="Genomic_DNA"/>
</dbReference>
<keyword evidence="2" id="KW-0732">Signal</keyword>
<organism evidence="3 4">
    <name type="scientific">Smittium culicis</name>
    <dbReference type="NCBI Taxonomy" id="133412"/>
    <lineage>
        <taxon>Eukaryota</taxon>
        <taxon>Fungi</taxon>
        <taxon>Fungi incertae sedis</taxon>
        <taxon>Zoopagomycota</taxon>
        <taxon>Kickxellomycotina</taxon>
        <taxon>Harpellomycetes</taxon>
        <taxon>Harpellales</taxon>
        <taxon>Legeriomycetaceae</taxon>
        <taxon>Smittium</taxon>
    </lineage>
</organism>
<feature type="region of interest" description="Disordered" evidence="1">
    <location>
        <begin position="98"/>
        <end position="144"/>
    </location>
</feature>